<evidence type="ECO:0000313" key="8">
    <source>
        <dbReference type="EMBL" id="SNT74107.1"/>
    </source>
</evidence>
<dbReference type="Pfam" id="PF13661">
    <property type="entry name" value="2OG-FeII_Oxy_4"/>
    <property type="match status" value="1"/>
</dbReference>
<dbReference type="GO" id="GO:0005737">
    <property type="term" value="C:cytoplasm"/>
    <property type="evidence" value="ECO:0007669"/>
    <property type="project" value="TreeGrafter"/>
</dbReference>
<dbReference type="InterPro" id="IPR005123">
    <property type="entry name" value="Oxoglu/Fe-dep_dioxygenase_dom"/>
</dbReference>
<dbReference type="Gene3D" id="2.60.120.620">
    <property type="entry name" value="q2cbj1_9rhob like domain"/>
    <property type="match status" value="1"/>
</dbReference>
<accession>A0A239PWN6</accession>
<dbReference type="Proteomes" id="UP000198346">
    <property type="component" value="Unassembled WGS sequence"/>
</dbReference>
<name>A0A239PWN6_9PROT</name>
<evidence type="ECO:0000256" key="1">
    <source>
        <dbReference type="ARBA" id="ARBA00001961"/>
    </source>
</evidence>
<protein>
    <submittedName>
        <fullName evidence="8">2OG-Fe(II) oxygenase superfamily protein</fullName>
    </submittedName>
</protein>
<evidence type="ECO:0000256" key="5">
    <source>
        <dbReference type="ARBA" id="ARBA00023002"/>
    </source>
</evidence>
<evidence type="ECO:0000259" key="7">
    <source>
        <dbReference type="PROSITE" id="PS51471"/>
    </source>
</evidence>
<comment type="cofactor">
    <cofactor evidence="1">
        <name>L-ascorbate</name>
        <dbReference type="ChEBI" id="CHEBI:38290"/>
    </cofactor>
</comment>
<keyword evidence="4" id="KW-0223">Dioxygenase</keyword>
<keyword evidence="3" id="KW-0847">Vitamin C</keyword>
<dbReference type="InterPro" id="IPR006620">
    <property type="entry name" value="Pro_4_hyd_alph"/>
</dbReference>
<dbReference type="EMBL" id="FZQA01000004">
    <property type="protein sequence ID" value="SNT74107.1"/>
    <property type="molecule type" value="Genomic_DNA"/>
</dbReference>
<sequence length="249" mass="28064">MSRPSPFRLNQALDLTPWRERMAARGRAQIPDVLEPDAAKRILTRLEMAPRWNLAADCAGRHVDLDAKGMEARPAKDRAQFMALVHEQARDGFGYLFNNIPIYDIYHNRKTQSHPLNEVYELLNSAPMLELARHVTGCDDIGFADAQATRYLPGHFLTEHDDNVAGKNRRAAYVLSLTAKWRPDWGGLTLFLDEHGCVEEAFAPKFNTLSIFLVPQRHAVSVVAPFAGGARYSITGWFRAGEDPLLRRA</sequence>
<evidence type="ECO:0000313" key="9">
    <source>
        <dbReference type="Proteomes" id="UP000198346"/>
    </source>
</evidence>
<dbReference type="PANTHER" id="PTHR12117:SF0">
    <property type="entry name" value="PROLYL 3-HYDROXYLASE OGFOD1"/>
    <property type="match status" value="1"/>
</dbReference>
<dbReference type="SMART" id="SM00702">
    <property type="entry name" value="P4Hc"/>
    <property type="match status" value="1"/>
</dbReference>
<keyword evidence="5" id="KW-0560">Oxidoreductase</keyword>
<dbReference type="InterPro" id="IPR051842">
    <property type="entry name" value="uS12_prolyl_hydroxylase"/>
</dbReference>
<keyword evidence="6" id="KW-0408">Iron</keyword>
<dbReference type="GO" id="GO:0031418">
    <property type="term" value="F:L-ascorbic acid binding"/>
    <property type="evidence" value="ECO:0007669"/>
    <property type="project" value="UniProtKB-KW"/>
</dbReference>
<dbReference type="AlphaFoldDB" id="A0A239PWN6"/>
<dbReference type="RefSeq" id="WP_089412483.1">
    <property type="nucleotide sequence ID" value="NZ_JACIJT010000004.1"/>
</dbReference>
<dbReference type="PROSITE" id="PS51471">
    <property type="entry name" value="FE2OG_OXY"/>
    <property type="match status" value="1"/>
</dbReference>
<reference evidence="8 9" key="1">
    <citation type="submission" date="2017-07" db="EMBL/GenBank/DDBJ databases">
        <authorList>
            <person name="Sun Z.S."/>
            <person name="Albrecht U."/>
            <person name="Echele G."/>
            <person name="Lee C.C."/>
        </authorList>
    </citation>
    <scope>NUCLEOTIDE SEQUENCE [LARGE SCALE GENOMIC DNA]</scope>
    <source>
        <strain evidence="8 9">CGMCC 1.12710</strain>
    </source>
</reference>
<keyword evidence="2" id="KW-0479">Metal-binding</keyword>
<evidence type="ECO:0000256" key="4">
    <source>
        <dbReference type="ARBA" id="ARBA00022964"/>
    </source>
</evidence>
<gene>
    <name evidence="8" type="ORF">SAMN06297382_2013</name>
</gene>
<dbReference type="InterPro" id="IPR039558">
    <property type="entry name" value="TPA1/OFD1_N"/>
</dbReference>
<keyword evidence="9" id="KW-1185">Reference proteome</keyword>
<dbReference type="GO" id="GO:0005506">
    <property type="term" value="F:iron ion binding"/>
    <property type="evidence" value="ECO:0007669"/>
    <property type="project" value="InterPro"/>
</dbReference>
<evidence type="ECO:0000256" key="6">
    <source>
        <dbReference type="ARBA" id="ARBA00023004"/>
    </source>
</evidence>
<evidence type="ECO:0000256" key="2">
    <source>
        <dbReference type="ARBA" id="ARBA00022723"/>
    </source>
</evidence>
<dbReference type="GO" id="GO:0006449">
    <property type="term" value="P:regulation of translational termination"/>
    <property type="evidence" value="ECO:0007669"/>
    <property type="project" value="TreeGrafter"/>
</dbReference>
<proteinExistence type="predicted"/>
<feature type="domain" description="Fe2OG dioxygenase" evidence="7">
    <location>
        <begin position="142"/>
        <end position="240"/>
    </location>
</feature>
<evidence type="ECO:0000256" key="3">
    <source>
        <dbReference type="ARBA" id="ARBA00022896"/>
    </source>
</evidence>
<dbReference type="PANTHER" id="PTHR12117">
    <property type="entry name" value="HISTONE ACETYLTRANSFERASE COMPLEX"/>
    <property type="match status" value="1"/>
</dbReference>
<dbReference type="GO" id="GO:0031543">
    <property type="term" value="F:peptidyl-proline dioxygenase activity"/>
    <property type="evidence" value="ECO:0007669"/>
    <property type="project" value="TreeGrafter"/>
</dbReference>
<organism evidence="8 9">
    <name type="scientific">Amphiplicatus metriothermophilus</name>
    <dbReference type="NCBI Taxonomy" id="1519374"/>
    <lineage>
        <taxon>Bacteria</taxon>
        <taxon>Pseudomonadati</taxon>
        <taxon>Pseudomonadota</taxon>
        <taxon>Alphaproteobacteria</taxon>
        <taxon>Parvularculales</taxon>
        <taxon>Parvularculaceae</taxon>
        <taxon>Amphiplicatus</taxon>
    </lineage>
</organism>